<evidence type="ECO:0000313" key="1">
    <source>
        <dbReference type="EMBL" id="KTG11255.1"/>
    </source>
</evidence>
<dbReference type="STRING" id="1514971.AUR64_04840"/>
<sequence>MSDSSLLGRLNLTELLATLDYDELLSDTKWNGIQDDDALGERLGGRGGEVLGALLGSALGALLGERVVEDALGRFLGGDDDE</sequence>
<gene>
    <name evidence="1" type="ORF">AUR64_04840</name>
</gene>
<reference evidence="1 2" key="1">
    <citation type="submission" date="2015-12" db="EMBL/GenBank/DDBJ databases">
        <title>Haloprofundus marisrubri gen. nov., sp. nov., an extremely halophilic archaeon isolated from the Discovery deep brine-seawater interface in the Red Sea.</title>
        <authorList>
            <person name="Zhang G."/>
            <person name="Stingl U."/>
            <person name="Rashid M."/>
        </authorList>
    </citation>
    <scope>NUCLEOTIDE SEQUENCE [LARGE SCALE GENOMIC DNA]</scope>
    <source>
        <strain evidence="1 2">SB9</strain>
    </source>
</reference>
<dbReference type="AlphaFoldDB" id="A0A0W1RDQ1"/>
<dbReference type="RefSeq" id="WP_058580317.1">
    <property type="nucleotide sequence ID" value="NZ_LOPU01000011.1"/>
</dbReference>
<keyword evidence="2" id="KW-1185">Reference proteome</keyword>
<dbReference type="OrthoDB" id="380980at2157"/>
<evidence type="ECO:0000313" key="2">
    <source>
        <dbReference type="Proteomes" id="UP000054387"/>
    </source>
</evidence>
<protein>
    <submittedName>
        <fullName evidence="1">Uncharacterized protein</fullName>
    </submittedName>
</protein>
<dbReference type="Proteomes" id="UP000054387">
    <property type="component" value="Unassembled WGS sequence"/>
</dbReference>
<proteinExistence type="predicted"/>
<accession>A0A0W1RDQ1</accession>
<dbReference type="EMBL" id="LOPU01000011">
    <property type="protein sequence ID" value="KTG11255.1"/>
    <property type="molecule type" value="Genomic_DNA"/>
</dbReference>
<comment type="caution">
    <text evidence="1">The sequence shown here is derived from an EMBL/GenBank/DDBJ whole genome shotgun (WGS) entry which is preliminary data.</text>
</comment>
<name>A0A0W1RDQ1_9EURY</name>
<organism evidence="1 2">
    <name type="scientific">Haloprofundus marisrubri</name>
    <dbReference type="NCBI Taxonomy" id="1514971"/>
    <lineage>
        <taxon>Archaea</taxon>
        <taxon>Methanobacteriati</taxon>
        <taxon>Methanobacteriota</taxon>
        <taxon>Stenosarchaea group</taxon>
        <taxon>Halobacteria</taxon>
        <taxon>Halobacteriales</taxon>
        <taxon>Haloferacaceae</taxon>
        <taxon>Haloprofundus</taxon>
    </lineage>
</organism>